<evidence type="ECO:0000256" key="3">
    <source>
        <dbReference type="ARBA" id="ARBA00012438"/>
    </source>
</evidence>
<feature type="domain" description="Histidine kinase" evidence="12">
    <location>
        <begin position="248"/>
        <end position="458"/>
    </location>
</feature>
<dbReference type="InterPro" id="IPR003660">
    <property type="entry name" value="HAMP_dom"/>
</dbReference>
<evidence type="ECO:0000259" key="13">
    <source>
        <dbReference type="PROSITE" id="PS50885"/>
    </source>
</evidence>
<comment type="subcellular location">
    <subcellularLocation>
        <location evidence="2">Cell membrane</location>
    </subcellularLocation>
</comment>
<reference evidence="15" key="1">
    <citation type="journal article" date="2019" name="Int. J. Syst. Evol. Microbiol.">
        <title>The Global Catalogue of Microorganisms (GCM) 10K type strain sequencing project: providing services to taxonomists for standard genome sequencing and annotation.</title>
        <authorList>
            <consortium name="The Broad Institute Genomics Platform"/>
            <consortium name="The Broad Institute Genome Sequencing Center for Infectious Disease"/>
            <person name="Wu L."/>
            <person name="Ma J."/>
        </authorList>
    </citation>
    <scope>NUCLEOTIDE SEQUENCE [LARGE SCALE GENOMIC DNA]</scope>
    <source>
        <strain evidence="15">CGMCC 1.15277</strain>
    </source>
</reference>
<evidence type="ECO:0000256" key="1">
    <source>
        <dbReference type="ARBA" id="ARBA00000085"/>
    </source>
</evidence>
<dbReference type="Proteomes" id="UP001596266">
    <property type="component" value="Unassembled WGS sequence"/>
</dbReference>
<dbReference type="InterPro" id="IPR004358">
    <property type="entry name" value="Sig_transdc_His_kin-like_C"/>
</dbReference>
<feature type="transmembrane region" description="Helical" evidence="11">
    <location>
        <begin position="20"/>
        <end position="41"/>
    </location>
</feature>
<dbReference type="SMART" id="SM00388">
    <property type="entry name" value="HisKA"/>
    <property type="match status" value="1"/>
</dbReference>
<evidence type="ECO:0000256" key="6">
    <source>
        <dbReference type="ARBA" id="ARBA00022692"/>
    </source>
</evidence>
<sequence>MWERGRRLWVRLGIRRQLTVFAAIAVSLPLALGVFVFGNLLTRSLTNSLVDSTGQVAERVSDYVADHGMMMMPGELDVAQEYRVQVVDANGDVLWTSAPRHNEAFSDLRPASGQQMHAGGLMYWLPREPAELDLVVAEGVENSELVVQVATSQRDQQSAVNLTVALLASAIPLLTLATSVVAWWLVGRALRPVERMTGRLARINSPIGEERVPVPSADDSLRTLGETMNDMLDRLQLAQRSQRSFVSDASHELRSPVATLSGAIEIASMADDLETWREMSGLMGSEVKRLDELVQGLLALSRADDSGLTLDKQDVDLDDLAETEVARLRSSATREVKADVHPARLVADPSLLRQILVNLGDNAMRHADSMVRVSVRQEPDGGAVLRVDDDGAGIAEEDRSRVFDRFVRLQESRNRDEGGSGLGLAIVAQIVRAHRGRIEVVDSDLGGAGFVVRLPAGG</sequence>
<dbReference type="InterPro" id="IPR003594">
    <property type="entry name" value="HATPase_dom"/>
</dbReference>
<proteinExistence type="predicted"/>
<feature type="transmembrane region" description="Helical" evidence="11">
    <location>
        <begin position="164"/>
        <end position="186"/>
    </location>
</feature>
<dbReference type="PANTHER" id="PTHR45436:SF5">
    <property type="entry name" value="SENSOR HISTIDINE KINASE TRCS"/>
    <property type="match status" value="1"/>
</dbReference>
<dbReference type="Pfam" id="PF00512">
    <property type="entry name" value="HisKA"/>
    <property type="match status" value="1"/>
</dbReference>
<dbReference type="PRINTS" id="PR00344">
    <property type="entry name" value="BCTRLSENSOR"/>
</dbReference>
<dbReference type="SUPFAM" id="SSF55874">
    <property type="entry name" value="ATPase domain of HSP90 chaperone/DNA topoisomerase II/histidine kinase"/>
    <property type="match status" value="1"/>
</dbReference>
<dbReference type="PROSITE" id="PS50885">
    <property type="entry name" value="HAMP"/>
    <property type="match status" value="1"/>
</dbReference>
<evidence type="ECO:0000256" key="7">
    <source>
        <dbReference type="ARBA" id="ARBA00022777"/>
    </source>
</evidence>
<dbReference type="SUPFAM" id="SSF47384">
    <property type="entry name" value="Homodimeric domain of signal transducing histidine kinase"/>
    <property type="match status" value="1"/>
</dbReference>
<dbReference type="PROSITE" id="PS50109">
    <property type="entry name" value="HIS_KIN"/>
    <property type="match status" value="1"/>
</dbReference>
<dbReference type="CDD" id="cd00082">
    <property type="entry name" value="HisKA"/>
    <property type="match status" value="1"/>
</dbReference>
<dbReference type="InterPro" id="IPR036890">
    <property type="entry name" value="HATPase_C_sf"/>
</dbReference>
<dbReference type="PANTHER" id="PTHR45436">
    <property type="entry name" value="SENSOR HISTIDINE KINASE YKOH"/>
    <property type="match status" value="1"/>
</dbReference>
<name>A0ABW1WYY0_9ACTN</name>
<keyword evidence="5" id="KW-0808">Transferase</keyword>
<dbReference type="EMBL" id="JBHSUA010000003">
    <property type="protein sequence ID" value="MFC6395485.1"/>
    <property type="molecule type" value="Genomic_DNA"/>
</dbReference>
<dbReference type="Pfam" id="PF00672">
    <property type="entry name" value="HAMP"/>
    <property type="match status" value="1"/>
</dbReference>
<keyword evidence="4" id="KW-0597">Phosphoprotein</keyword>
<evidence type="ECO:0000256" key="9">
    <source>
        <dbReference type="ARBA" id="ARBA00023012"/>
    </source>
</evidence>
<evidence type="ECO:0000256" key="5">
    <source>
        <dbReference type="ARBA" id="ARBA00022679"/>
    </source>
</evidence>
<protein>
    <recommendedName>
        <fullName evidence="3">histidine kinase</fullName>
        <ecNumber evidence="3">2.7.13.3</ecNumber>
    </recommendedName>
</protein>
<organism evidence="14 15">
    <name type="scientific">Luteococcus sanguinis</name>
    <dbReference type="NCBI Taxonomy" id="174038"/>
    <lineage>
        <taxon>Bacteria</taxon>
        <taxon>Bacillati</taxon>
        <taxon>Actinomycetota</taxon>
        <taxon>Actinomycetes</taxon>
        <taxon>Propionibacteriales</taxon>
        <taxon>Propionibacteriaceae</taxon>
        <taxon>Luteococcus</taxon>
    </lineage>
</organism>
<keyword evidence="6 11" id="KW-0812">Transmembrane</keyword>
<accession>A0ABW1WYY0</accession>
<comment type="catalytic activity">
    <reaction evidence="1">
        <text>ATP + protein L-histidine = ADP + protein N-phospho-L-histidine.</text>
        <dbReference type="EC" id="2.7.13.3"/>
    </reaction>
</comment>
<dbReference type="Gene3D" id="6.10.340.10">
    <property type="match status" value="1"/>
</dbReference>
<evidence type="ECO:0000256" key="4">
    <source>
        <dbReference type="ARBA" id="ARBA00022553"/>
    </source>
</evidence>
<dbReference type="InterPro" id="IPR005467">
    <property type="entry name" value="His_kinase_dom"/>
</dbReference>
<dbReference type="SMART" id="SM00304">
    <property type="entry name" value="HAMP"/>
    <property type="match status" value="1"/>
</dbReference>
<keyword evidence="10 11" id="KW-0472">Membrane</keyword>
<keyword evidence="9" id="KW-0902">Two-component regulatory system</keyword>
<dbReference type="SMART" id="SM00387">
    <property type="entry name" value="HATPase_c"/>
    <property type="match status" value="1"/>
</dbReference>
<dbReference type="Gene3D" id="1.10.287.130">
    <property type="match status" value="1"/>
</dbReference>
<evidence type="ECO:0000256" key="8">
    <source>
        <dbReference type="ARBA" id="ARBA00022989"/>
    </source>
</evidence>
<evidence type="ECO:0000256" key="2">
    <source>
        <dbReference type="ARBA" id="ARBA00004236"/>
    </source>
</evidence>
<comment type="caution">
    <text evidence="14">The sequence shown here is derived from an EMBL/GenBank/DDBJ whole genome shotgun (WGS) entry which is preliminary data.</text>
</comment>
<dbReference type="EC" id="2.7.13.3" evidence="3"/>
<gene>
    <name evidence="14" type="ORF">ACFP57_00540</name>
</gene>
<evidence type="ECO:0000259" key="12">
    <source>
        <dbReference type="PROSITE" id="PS50109"/>
    </source>
</evidence>
<dbReference type="Gene3D" id="3.30.565.10">
    <property type="entry name" value="Histidine kinase-like ATPase, C-terminal domain"/>
    <property type="match status" value="1"/>
</dbReference>
<dbReference type="GO" id="GO:0016301">
    <property type="term" value="F:kinase activity"/>
    <property type="evidence" value="ECO:0007669"/>
    <property type="project" value="UniProtKB-KW"/>
</dbReference>
<dbReference type="InterPro" id="IPR003661">
    <property type="entry name" value="HisK_dim/P_dom"/>
</dbReference>
<evidence type="ECO:0000313" key="14">
    <source>
        <dbReference type="EMBL" id="MFC6395485.1"/>
    </source>
</evidence>
<evidence type="ECO:0000256" key="11">
    <source>
        <dbReference type="SAM" id="Phobius"/>
    </source>
</evidence>
<keyword evidence="8 11" id="KW-1133">Transmembrane helix</keyword>
<evidence type="ECO:0000256" key="10">
    <source>
        <dbReference type="ARBA" id="ARBA00023136"/>
    </source>
</evidence>
<keyword evidence="7 14" id="KW-0418">Kinase</keyword>
<keyword evidence="15" id="KW-1185">Reference proteome</keyword>
<dbReference type="Pfam" id="PF02518">
    <property type="entry name" value="HATPase_c"/>
    <property type="match status" value="1"/>
</dbReference>
<evidence type="ECO:0000313" key="15">
    <source>
        <dbReference type="Proteomes" id="UP001596266"/>
    </source>
</evidence>
<feature type="domain" description="HAMP" evidence="13">
    <location>
        <begin position="187"/>
        <end position="240"/>
    </location>
</feature>
<dbReference type="RefSeq" id="WP_343885504.1">
    <property type="nucleotide sequence ID" value="NZ_BAAAKI010000006.1"/>
</dbReference>
<dbReference type="InterPro" id="IPR050428">
    <property type="entry name" value="TCS_sensor_his_kinase"/>
</dbReference>
<dbReference type="InterPro" id="IPR036097">
    <property type="entry name" value="HisK_dim/P_sf"/>
</dbReference>